<keyword evidence="1" id="KW-0812">Transmembrane</keyword>
<feature type="transmembrane region" description="Helical" evidence="1">
    <location>
        <begin position="7"/>
        <end position="26"/>
    </location>
</feature>
<keyword evidence="1" id="KW-0472">Membrane</keyword>
<dbReference type="EMBL" id="BIMN01000002">
    <property type="protein sequence ID" value="GCE63530.1"/>
    <property type="molecule type" value="Genomic_DNA"/>
</dbReference>
<comment type="caution">
    <text evidence="2">The sequence shown here is derived from an EMBL/GenBank/DDBJ whole genome shotgun (WGS) entry which is preliminary data.</text>
</comment>
<sequence length="45" mass="4714">MEIPKSMVAVTAVNFAMLIGTTYLTAQLNLKTDGDSCSTSTSSTN</sequence>
<proteinExistence type="predicted"/>
<evidence type="ECO:0000313" key="2">
    <source>
        <dbReference type="EMBL" id="GCE63530.1"/>
    </source>
</evidence>
<name>A0A478FU16_9MOLU</name>
<protein>
    <submittedName>
        <fullName evidence="2">Uncharacterized protein</fullName>
    </submittedName>
</protein>
<evidence type="ECO:0000313" key="3">
    <source>
        <dbReference type="Proteomes" id="UP000324831"/>
    </source>
</evidence>
<evidence type="ECO:0000256" key="1">
    <source>
        <dbReference type="SAM" id="Phobius"/>
    </source>
</evidence>
<accession>A0A478FU16</accession>
<dbReference type="AlphaFoldDB" id="A0A478FU16"/>
<reference evidence="2 3" key="1">
    <citation type="submission" date="2019-01" db="EMBL/GenBank/DDBJ databases">
        <title>Draft genome sequences of Candidatus Mycoplasma haemohominis SWG34-3 identified from a patient with pyrexia, anemia and liver dysfunction.</title>
        <authorList>
            <person name="Sekizuka T."/>
            <person name="Hattori N."/>
            <person name="Katano H."/>
            <person name="Takuma T."/>
            <person name="Ito T."/>
            <person name="Arai N."/>
            <person name="Yanai R."/>
            <person name="Ishii S."/>
            <person name="Miura Y."/>
            <person name="Tokunaga T."/>
            <person name="Watanabe H."/>
            <person name="Nomura N."/>
            <person name="Eguchi J."/>
            <person name="Arai T."/>
            <person name="Hasegawa H."/>
            <person name="Nakamaki T."/>
            <person name="Wakita T."/>
            <person name="Niki Y."/>
            <person name="Kuroda M."/>
        </authorList>
    </citation>
    <scope>NUCLEOTIDE SEQUENCE [LARGE SCALE GENOMIC DNA]</scope>
    <source>
        <strain evidence="2">SWG34-3</strain>
    </source>
</reference>
<gene>
    <name evidence="2" type="ORF">MHSWG343_05270</name>
</gene>
<dbReference type="Proteomes" id="UP000324831">
    <property type="component" value="Unassembled WGS sequence"/>
</dbReference>
<keyword evidence="1" id="KW-1133">Transmembrane helix</keyword>
<organism evidence="2 3">
    <name type="scientific">Candidatus Mycoplasma haematohominis</name>
    <dbReference type="NCBI Taxonomy" id="1494318"/>
    <lineage>
        <taxon>Bacteria</taxon>
        <taxon>Bacillati</taxon>
        <taxon>Mycoplasmatota</taxon>
        <taxon>Mollicutes</taxon>
        <taxon>Mycoplasmataceae</taxon>
        <taxon>Mycoplasma</taxon>
    </lineage>
</organism>